<protein>
    <submittedName>
        <fullName evidence="3">Uncharacterized protein</fullName>
    </submittedName>
</protein>
<feature type="transmembrane region" description="Helical" evidence="2">
    <location>
        <begin position="130"/>
        <end position="150"/>
    </location>
</feature>
<organism evidence="3 4">
    <name type="scientific">Mytilus edulis</name>
    <name type="common">Blue mussel</name>
    <dbReference type="NCBI Taxonomy" id="6550"/>
    <lineage>
        <taxon>Eukaryota</taxon>
        <taxon>Metazoa</taxon>
        <taxon>Spiralia</taxon>
        <taxon>Lophotrochozoa</taxon>
        <taxon>Mollusca</taxon>
        <taxon>Bivalvia</taxon>
        <taxon>Autobranchia</taxon>
        <taxon>Pteriomorphia</taxon>
        <taxon>Mytilida</taxon>
        <taxon>Mytiloidea</taxon>
        <taxon>Mytilidae</taxon>
        <taxon>Mytilinae</taxon>
        <taxon>Mytilus</taxon>
    </lineage>
</organism>
<reference evidence="3" key="1">
    <citation type="submission" date="2021-03" db="EMBL/GenBank/DDBJ databases">
        <authorList>
            <person name="Bekaert M."/>
        </authorList>
    </citation>
    <scope>NUCLEOTIDE SEQUENCE</scope>
</reference>
<feature type="region of interest" description="Disordered" evidence="1">
    <location>
        <begin position="245"/>
        <end position="267"/>
    </location>
</feature>
<evidence type="ECO:0000313" key="3">
    <source>
        <dbReference type="EMBL" id="CAG2194578.1"/>
    </source>
</evidence>
<dbReference type="Proteomes" id="UP000683360">
    <property type="component" value="Unassembled WGS sequence"/>
</dbReference>
<keyword evidence="2" id="KW-1133">Transmembrane helix</keyword>
<keyword evidence="2" id="KW-0812">Transmembrane</keyword>
<dbReference type="OrthoDB" id="6181322at2759"/>
<gene>
    <name evidence="3" type="ORF">MEDL_9595</name>
</gene>
<dbReference type="EMBL" id="CAJPWZ010000485">
    <property type="protein sequence ID" value="CAG2194578.1"/>
    <property type="molecule type" value="Genomic_DNA"/>
</dbReference>
<name>A0A8S3QD32_MYTED</name>
<accession>A0A8S3QD32</accession>
<evidence type="ECO:0000256" key="2">
    <source>
        <dbReference type="SAM" id="Phobius"/>
    </source>
</evidence>
<keyword evidence="4" id="KW-1185">Reference proteome</keyword>
<dbReference type="AlphaFoldDB" id="A0A8S3QD32"/>
<keyword evidence="2" id="KW-0472">Membrane</keyword>
<evidence type="ECO:0000256" key="1">
    <source>
        <dbReference type="SAM" id="MobiDB-lite"/>
    </source>
</evidence>
<feature type="compositionally biased region" description="Low complexity" evidence="1">
    <location>
        <begin position="252"/>
        <end position="263"/>
    </location>
</feature>
<evidence type="ECO:0000313" key="4">
    <source>
        <dbReference type="Proteomes" id="UP000683360"/>
    </source>
</evidence>
<proteinExistence type="predicted"/>
<comment type="caution">
    <text evidence="3">The sequence shown here is derived from an EMBL/GenBank/DDBJ whole genome shotgun (WGS) entry which is preliminary data.</text>
</comment>
<sequence length="403" mass="45195">MCAIRHSSQKDNKVCANRSTGRLDTCCYNYEWTNGVCKECKNGTSTDAGGQCMPCTNNTFGFKCIERCFCKQSQRCDTEVGCILKTNYSMLHTTKGRTEQPMIPNEKVANETITINETTVIRNGVSDANWIIYTLCITSCFFLTGFGHLYRTYRKRNALGVGKVKEEVTLKPLELPSYINDIYDEVDDNSLTFVTTGSNIPSQASQNETINFVFNDTQSSTTGGEDDEFGYFDLYFATKVDENRPVEDRASQNESISTSSSSSNVVVQDKREYTKPNIPLQQFCQDNSHSCKVAVMVHHCIERSQGMDDDDISNIYSNVCTPLQNDRQINSHDQSNEMQISPDSKTVPETTLQTASPSVSRSGYFQDHLNKYVYAASENIIADCGEIESVKDKICDKNIPKTL</sequence>